<sequence>MDYNNNGDYNLEPSEPYELERRLDDPDDPSEVTIYDPDADNLTTTWLTADLEVAVDLEETL</sequence>
<feature type="region of interest" description="Disordered" evidence="1">
    <location>
        <begin position="1"/>
        <end position="29"/>
    </location>
</feature>
<dbReference type="InterPro" id="IPR055933">
    <property type="entry name" value="DUF7511"/>
</dbReference>
<dbReference type="GeneID" id="98290675"/>
<feature type="domain" description="DUF7511" evidence="2">
    <location>
        <begin position="25"/>
        <end position="59"/>
    </location>
</feature>
<evidence type="ECO:0000256" key="1">
    <source>
        <dbReference type="SAM" id="MobiDB-lite"/>
    </source>
</evidence>
<evidence type="ECO:0000313" key="3">
    <source>
        <dbReference type="EMBL" id="WEL19634.1"/>
    </source>
</evidence>
<evidence type="ECO:0000313" key="4">
    <source>
        <dbReference type="Proteomes" id="UP001218034"/>
    </source>
</evidence>
<keyword evidence="4" id="KW-1185">Reference proteome</keyword>
<dbReference type="EMBL" id="CP104395">
    <property type="protein sequence ID" value="WEL19634.1"/>
    <property type="molecule type" value="Genomic_DNA"/>
</dbReference>
<accession>A0ABY8CEI7</accession>
<dbReference type="RefSeq" id="WP_347721471.1">
    <property type="nucleotide sequence ID" value="NZ_CP104395.1"/>
</dbReference>
<gene>
    <name evidence="3" type="ORF">SVXNc_0619</name>
</gene>
<dbReference type="Pfam" id="PF24351">
    <property type="entry name" value="DUF7511"/>
    <property type="match status" value="1"/>
</dbReference>
<evidence type="ECO:0000259" key="2">
    <source>
        <dbReference type="Pfam" id="PF24351"/>
    </source>
</evidence>
<dbReference type="Proteomes" id="UP001218034">
    <property type="component" value="Chromosome"/>
</dbReference>
<reference evidence="3 4" key="1">
    <citation type="submission" date="2022-09" db="EMBL/GenBank/DDBJ databases">
        <title>Xylan utilization by haloarchaea-nanohaloarchaea associations.</title>
        <authorList>
            <person name="Yakimov M."/>
        </authorList>
    </citation>
    <scope>NUCLEOTIDE SEQUENCE [LARGE SCALE GENOMIC DNA]</scope>
    <source>
        <strain evidence="3 4">SVXNc</strain>
    </source>
</reference>
<proteinExistence type="predicted"/>
<organism evidence="3 4">
    <name type="scientific">Candidatus Nanohalococcus occultus</name>
    <dbReference type="NCBI Taxonomy" id="2978047"/>
    <lineage>
        <taxon>Archaea</taxon>
        <taxon>Candidatus Nanohalarchaeota</taxon>
        <taxon>Candidatus Nanohalarchaeota incertae sedis</taxon>
        <taxon>Candidatus Nanohalococcus</taxon>
    </lineage>
</organism>
<protein>
    <recommendedName>
        <fullName evidence="2">DUF7511 domain-containing protein</fullName>
    </recommendedName>
</protein>
<name>A0ABY8CEI7_9ARCH</name>